<dbReference type="EMBL" id="LR134414">
    <property type="protein sequence ID" value="VEH82698.1"/>
    <property type="molecule type" value="Genomic_DNA"/>
</dbReference>
<keyword evidence="1" id="KW-1133">Transmembrane helix</keyword>
<name>A0A0W0R143_9GAMM</name>
<protein>
    <recommendedName>
        <fullName evidence="6">Transmembrane protein</fullName>
    </recommendedName>
</protein>
<organism evidence="2 4">
    <name type="scientific">Legionella adelaidensis</name>
    <dbReference type="NCBI Taxonomy" id="45056"/>
    <lineage>
        <taxon>Bacteria</taxon>
        <taxon>Pseudomonadati</taxon>
        <taxon>Pseudomonadota</taxon>
        <taxon>Gammaproteobacteria</taxon>
        <taxon>Legionellales</taxon>
        <taxon>Legionellaceae</taxon>
        <taxon>Legionella</taxon>
    </lineage>
</organism>
<dbReference type="RefSeq" id="WP_131739593.1">
    <property type="nucleotide sequence ID" value="NZ_CAAAHS010000001.1"/>
</dbReference>
<feature type="transmembrane region" description="Helical" evidence="1">
    <location>
        <begin position="108"/>
        <end position="129"/>
    </location>
</feature>
<evidence type="ECO:0008006" key="6">
    <source>
        <dbReference type="Google" id="ProtNLM"/>
    </source>
</evidence>
<evidence type="ECO:0000313" key="3">
    <source>
        <dbReference type="EMBL" id="VEH82698.1"/>
    </source>
</evidence>
<dbReference type="AlphaFoldDB" id="A0A0W0R143"/>
<dbReference type="KEGG" id="ladl:NCTC12735_00105"/>
<dbReference type="Proteomes" id="UP000054859">
    <property type="component" value="Unassembled WGS sequence"/>
</dbReference>
<gene>
    <name evidence="2" type="ORF">Lade_2080</name>
    <name evidence="3" type="ORF">NCTC12735_00105</name>
</gene>
<sequence length="159" mass="16598">MNIKEALVNLIQNPSAYIAAVIGTPVGGASGALIGAAACSFILSSYGICPECKDPYFHLDIGISMGVLIGLIIGSIIGGGTSLFYTVYKIHQKTFRTKEIAQNNIADIVLYSLGYSAELAVSMILGAIIGSLKSLGYGTAIGGVIGIVLLLIIKQFEKR</sequence>
<keyword evidence="3" id="KW-0614">Plasmid</keyword>
<reference evidence="3 5" key="2">
    <citation type="submission" date="2018-12" db="EMBL/GenBank/DDBJ databases">
        <authorList>
            <consortium name="Pathogen Informatics"/>
        </authorList>
    </citation>
    <scope>NUCLEOTIDE SEQUENCE [LARGE SCALE GENOMIC DNA]</scope>
    <source>
        <strain evidence="3 5">NCTC12735</strain>
        <plasmid evidence="5">5</plasmid>
    </source>
</reference>
<dbReference type="Proteomes" id="UP000281170">
    <property type="component" value="Plasmid 5"/>
</dbReference>
<evidence type="ECO:0000313" key="4">
    <source>
        <dbReference type="Proteomes" id="UP000054859"/>
    </source>
</evidence>
<feature type="transmembrane region" description="Helical" evidence="1">
    <location>
        <begin position="16"/>
        <end position="43"/>
    </location>
</feature>
<feature type="transmembrane region" description="Helical" evidence="1">
    <location>
        <begin position="135"/>
        <end position="153"/>
    </location>
</feature>
<keyword evidence="4" id="KW-1185">Reference proteome</keyword>
<dbReference type="EMBL" id="LNKA01000019">
    <property type="protein sequence ID" value="KTC64786.1"/>
    <property type="molecule type" value="Genomic_DNA"/>
</dbReference>
<dbReference type="PATRIC" id="fig|45056.6.peg.2150"/>
<evidence type="ECO:0000313" key="2">
    <source>
        <dbReference type="EMBL" id="KTC64786.1"/>
    </source>
</evidence>
<accession>A0A0W0R143</accession>
<feature type="transmembrane region" description="Helical" evidence="1">
    <location>
        <begin position="63"/>
        <end position="88"/>
    </location>
</feature>
<proteinExistence type="predicted"/>
<keyword evidence="1" id="KW-0472">Membrane</keyword>
<reference evidence="2 4" key="1">
    <citation type="submission" date="2015-11" db="EMBL/GenBank/DDBJ databases">
        <title>Identification of large and diverse effector repertoires of 38 Legionella species.</title>
        <authorList>
            <person name="Burstein D."/>
            <person name="Amaro F."/>
            <person name="Zusman T."/>
            <person name="Lifshitz Z."/>
            <person name="Cohen O."/>
            <person name="Gilbert J.A."/>
            <person name="Pupko T."/>
            <person name="Shuman H.A."/>
            <person name="Segal G."/>
        </authorList>
    </citation>
    <scope>NUCLEOTIDE SEQUENCE [LARGE SCALE GENOMIC DNA]</scope>
    <source>
        <strain evidence="2 4">1762-AUS-E</strain>
    </source>
</reference>
<geneLocation type="plasmid" evidence="3 5">
    <name>5</name>
</geneLocation>
<evidence type="ECO:0000313" key="5">
    <source>
        <dbReference type="Proteomes" id="UP000281170"/>
    </source>
</evidence>
<evidence type="ECO:0000256" key="1">
    <source>
        <dbReference type="SAM" id="Phobius"/>
    </source>
</evidence>
<keyword evidence="1" id="KW-0812">Transmembrane</keyword>